<dbReference type="AlphaFoldDB" id="A0AAV1V537"/>
<feature type="signal peptide" evidence="1">
    <location>
        <begin position="1"/>
        <end position="19"/>
    </location>
</feature>
<dbReference type="EMBL" id="CAKLBY020000267">
    <property type="protein sequence ID" value="CAK7942054.1"/>
    <property type="molecule type" value="Genomic_DNA"/>
</dbReference>
<protein>
    <recommendedName>
        <fullName evidence="4">RxLR effector candidate protein</fullName>
    </recommendedName>
</protein>
<sequence length="304" mass="34552">MRVHLAALIVSGFPFASTAAVLHISEPGSLRINTNGVGPVRRRLQPDPSDGEEREGIPAALEAHLTEHVALTTFGLEKKSAAPFAWPHRIARDSDIPLDYKRIVYDYASTYEVEDLRSMKRLTTTYGDVVVAETINALKSAESKVVLDFAAEMQRKQLRLWKEEGLESDGLFELLKLNERFPKEDVHTSPSARLASLLNDPIFASWKAFVHYWNNVDPVGTMIETLVKYYGDDELVKRLANVKDVEDSKDVAMKLGKVQNLLDRMDRQKNPKEYATWESLRDFYGLHLKLFRDAESQTRHDVPK</sequence>
<evidence type="ECO:0000313" key="2">
    <source>
        <dbReference type="EMBL" id="CAK7942054.1"/>
    </source>
</evidence>
<comment type="caution">
    <text evidence="2">The sequence shown here is derived from an EMBL/GenBank/DDBJ whole genome shotgun (WGS) entry which is preliminary data.</text>
</comment>
<accession>A0AAV1V537</accession>
<reference evidence="2" key="1">
    <citation type="submission" date="2024-01" db="EMBL/GenBank/DDBJ databases">
        <authorList>
            <person name="Webb A."/>
        </authorList>
    </citation>
    <scope>NUCLEOTIDE SEQUENCE</scope>
    <source>
        <strain evidence="2">Pm1</strain>
    </source>
</reference>
<dbReference type="Proteomes" id="UP001162060">
    <property type="component" value="Unassembled WGS sequence"/>
</dbReference>
<gene>
    <name evidence="2" type="ORF">PM001_LOCUS27204</name>
</gene>
<evidence type="ECO:0000256" key="1">
    <source>
        <dbReference type="SAM" id="SignalP"/>
    </source>
</evidence>
<keyword evidence="1" id="KW-0732">Signal</keyword>
<evidence type="ECO:0008006" key="4">
    <source>
        <dbReference type="Google" id="ProtNLM"/>
    </source>
</evidence>
<organism evidence="2 3">
    <name type="scientific">Peronospora matthiolae</name>
    <dbReference type="NCBI Taxonomy" id="2874970"/>
    <lineage>
        <taxon>Eukaryota</taxon>
        <taxon>Sar</taxon>
        <taxon>Stramenopiles</taxon>
        <taxon>Oomycota</taxon>
        <taxon>Peronosporomycetes</taxon>
        <taxon>Peronosporales</taxon>
        <taxon>Peronosporaceae</taxon>
        <taxon>Peronospora</taxon>
    </lineage>
</organism>
<proteinExistence type="predicted"/>
<name>A0AAV1V537_9STRA</name>
<evidence type="ECO:0000313" key="3">
    <source>
        <dbReference type="Proteomes" id="UP001162060"/>
    </source>
</evidence>
<feature type="chain" id="PRO_5043707456" description="RxLR effector candidate protein" evidence="1">
    <location>
        <begin position="20"/>
        <end position="304"/>
    </location>
</feature>